<evidence type="ECO:0000313" key="2">
    <source>
        <dbReference type="Proteomes" id="UP000828390"/>
    </source>
</evidence>
<reference evidence="1" key="1">
    <citation type="journal article" date="2019" name="bioRxiv">
        <title>The Genome of the Zebra Mussel, Dreissena polymorpha: A Resource for Invasive Species Research.</title>
        <authorList>
            <person name="McCartney M.A."/>
            <person name="Auch B."/>
            <person name="Kono T."/>
            <person name="Mallez S."/>
            <person name="Zhang Y."/>
            <person name="Obille A."/>
            <person name="Becker A."/>
            <person name="Abrahante J.E."/>
            <person name="Garbe J."/>
            <person name="Badalamenti J.P."/>
            <person name="Herman A."/>
            <person name="Mangelson H."/>
            <person name="Liachko I."/>
            <person name="Sullivan S."/>
            <person name="Sone E.D."/>
            <person name="Koren S."/>
            <person name="Silverstein K.A.T."/>
            <person name="Beckman K.B."/>
            <person name="Gohl D.M."/>
        </authorList>
    </citation>
    <scope>NUCLEOTIDE SEQUENCE</scope>
    <source>
        <strain evidence="1">Duluth1</strain>
        <tissue evidence="1">Whole animal</tissue>
    </source>
</reference>
<dbReference type="EMBL" id="JAIWYP010000005">
    <property type="protein sequence ID" value="KAH3818297.1"/>
    <property type="molecule type" value="Genomic_DNA"/>
</dbReference>
<accession>A0A9D4GQS3</accession>
<protein>
    <submittedName>
        <fullName evidence="1">Uncharacterized protein</fullName>
    </submittedName>
</protein>
<reference evidence="1" key="2">
    <citation type="submission" date="2020-11" db="EMBL/GenBank/DDBJ databases">
        <authorList>
            <person name="McCartney M.A."/>
            <person name="Auch B."/>
            <person name="Kono T."/>
            <person name="Mallez S."/>
            <person name="Becker A."/>
            <person name="Gohl D.M."/>
            <person name="Silverstein K.A.T."/>
            <person name="Koren S."/>
            <person name="Bechman K.B."/>
            <person name="Herman A."/>
            <person name="Abrahante J.E."/>
            <person name="Garbe J."/>
        </authorList>
    </citation>
    <scope>NUCLEOTIDE SEQUENCE</scope>
    <source>
        <strain evidence="1">Duluth1</strain>
        <tissue evidence="1">Whole animal</tissue>
    </source>
</reference>
<evidence type="ECO:0000313" key="1">
    <source>
        <dbReference type="EMBL" id="KAH3818297.1"/>
    </source>
</evidence>
<name>A0A9D4GQS3_DREPO</name>
<organism evidence="1 2">
    <name type="scientific">Dreissena polymorpha</name>
    <name type="common">Zebra mussel</name>
    <name type="synonym">Mytilus polymorpha</name>
    <dbReference type="NCBI Taxonomy" id="45954"/>
    <lineage>
        <taxon>Eukaryota</taxon>
        <taxon>Metazoa</taxon>
        <taxon>Spiralia</taxon>
        <taxon>Lophotrochozoa</taxon>
        <taxon>Mollusca</taxon>
        <taxon>Bivalvia</taxon>
        <taxon>Autobranchia</taxon>
        <taxon>Heteroconchia</taxon>
        <taxon>Euheterodonta</taxon>
        <taxon>Imparidentia</taxon>
        <taxon>Neoheterodontei</taxon>
        <taxon>Myida</taxon>
        <taxon>Dreissenoidea</taxon>
        <taxon>Dreissenidae</taxon>
        <taxon>Dreissena</taxon>
    </lineage>
</organism>
<keyword evidence="2" id="KW-1185">Reference proteome</keyword>
<comment type="caution">
    <text evidence="1">The sequence shown here is derived from an EMBL/GenBank/DDBJ whole genome shotgun (WGS) entry which is preliminary data.</text>
</comment>
<proteinExistence type="predicted"/>
<dbReference type="Proteomes" id="UP000828390">
    <property type="component" value="Unassembled WGS sequence"/>
</dbReference>
<sequence length="73" mass="8579">MKFIGDCPFESKKLQLTCMIILFRCLQTAARKGNHSIHAVVFLIQHCTKTVRRCVRMQLKRFRIVGIRQNWGC</sequence>
<dbReference type="AlphaFoldDB" id="A0A9D4GQS3"/>
<gene>
    <name evidence="1" type="ORF">DPMN_119900</name>
</gene>